<keyword evidence="1" id="KW-0812">Transmembrane</keyword>
<feature type="transmembrane region" description="Helical" evidence="1">
    <location>
        <begin position="198"/>
        <end position="228"/>
    </location>
</feature>
<protein>
    <recommendedName>
        <fullName evidence="4">Glycerophosphoryl diester phosphodiesterase membrane domain-containing protein</fullName>
    </recommendedName>
</protein>
<keyword evidence="1" id="KW-1133">Transmembrane helix</keyword>
<evidence type="ECO:0000313" key="2">
    <source>
        <dbReference type="EMBL" id="OGH74173.1"/>
    </source>
</evidence>
<feature type="transmembrane region" description="Helical" evidence="1">
    <location>
        <begin position="56"/>
        <end position="85"/>
    </location>
</feature>
<sequence length="301" mass="33602">MFAAFLGQMGFLELISRTSLTAATRLSPFGLAGSIWAMVKAFVTADVEWQMPLDAWAWLGWLVVSVGGIFLLLLFVSVVSQGALIEATAFSVRKKNLPDVGRCWHMGVKHFWSLFLINIFRWVIFCGLVLVVSIAALNVLLIGNFADAVLFILLFILATAVGMVLSFLVVYSAAYVVVEEKKLGKAIEHAWRLFLDHWLVSIEVGIIVLFLNIVVGVVVLLGFMLTFLPTLISWFIALLTSNANLWTAGLIAGAFFFVLFVIFVGSIFTVFTTAVWTYLFMAMHHVGIKSRMLHWLNYHKK</sequence>
<evidence type="ECO:0000313" key="3">
    <source>
        <dbReference type="Proteomes" id="UP000178347"/>
    </source>
</evidence>
<feature type="transmembrane region" description="Helical" evidence="1">
    <location>
        <begin position="148"/>
        <end position="178"/>
    </location>
</feature>
<feature type="transmembrane region" description="Helical" evidence="1">
    <location>
        <begin position="248"/>
        <end position="281"/>
    </location>
</feature>
<dbReference type="EMBL" id="MFQN01000025">
    <property type="protein sequence ID" value="OGH74173.1"/>
    <property type="molecule type" value="Genomic_DNA"/>
</dbReference>
<comment type="caution">
    <text evidence="2">The sequence shown here is derived from an EMBL/GenBank/DDBJ whole genome shotgun (WGS) entry which is preliminary data.</text>
</comment>
<feature type="transmembrane region" description="Helical" evidence="1">
    <location>
        <begin position="119"/>
        <end position="142"/>
    </location>
</feature>
<dbReference type="AlphaFoldDB" id="A0A1F6MRX0"/>
<evidence type="ECO:0008006" key="4">
    <source>
        <dbReference type="Google" id="ProtNLM"/>
    </source>
</evidence>
<gene>
    <name evidence="2" type="ORF">A3G00_04890</name>
</gene>
<evidence type="ECO:0000256" key="1">
    <source>
        <dbReference type="SAM" id="Phobius"/>
    </source>
</evidence>
<proteinExistence type="predicted"/>
<accession>A0A1F6MRX0</accession>
<dbReference type="Proteomes" id="UP000178347">
    <property type="component" value="Unassembled WGS sequence"/>
</dbReference>
<reference evidence="2 3" key="1">
    <citation type="journal article" date="2016" name="Nat. Commun.">
        <title>Thousands of microbial genomes shed light on interconnected biogeochemical processes in an aquifer system.</title>
        <authorList>
            <person name="Anantharaman K."/>
            <person name="Brown C.T."/>
            <person name="Hug L.A."/>
            <person name="Sharon I."/>
            <person name="Castelle C.J."/>
            <person name="Probst A.J."/>
            <person name="Thomas B.C."/>
            <person name="Singh A."/>
            <person name="Wilkins M.J."/>
            <person name="Karaoz U."/>
            <person name="Brodie E.L."/>
            <person name="Williams K.H."/>
            <person name="Hubbard S.S."/>
            <person name="Banfield J.F."/>
        </authorList>
    </citation>
    <scope>NUCLEOTIDE SEQUENCE [LARGE SCALE GENOMIC DNA]</scope>
</reference>
<organism evidence="2 3">
    <name type="scientific">Candidatus Magasanikbacteria bacterium RIFCSPLOWO2_12_FULL_43_12</name>
    <dbReference type="NCBI Taxonomy" id="1798692"/>
    <lineage>
        <taxon>Bacteria</taxon>
        <taxon>Candidatus Magasanikiibacteriota</taxon>
    </lineage>
</organism>
<name>A0A1F6MRX0_9BACT</name>
<keyword evidence="1" id="KW-0472">Membrane</keyword>